<dbReference type="Proteomes" id="UP000003936">
    <property type="component" value="Chromosome"/>
</dbReference>
<evidence type="ECO:0000313" key="1">
    <source>
        <dbReference type="EMBL" id="AFP85206.1"/>
    </source>
</evidence>
<organism evidence="1 2">
    <name type="scientific">secondary endosymbiont of Ctenarytaina eucalypti</name>
    <dbReference type="NCBI Taxonomy" id="1199245"/>
    <lineage>
        <taxon>Bacteria</taxon>
        <taxon>Pseudomonadati</taxon>
        <taxon>Pseudomonadota</taxon>
        <taxon>Gammaproteobacteria</taxon>
        <taxon>Enterobacterales</taxon>
        <taxon>Enterobacteriaceae</taxon>
        <taxon>aphid secondary symbionts</taxon>
    </lineage>
</organism>
<dbReference type="HOGENOM" id="CLU_3383710_0_0_6"/>
<accession>J3VTB3</accession>
<protein>
    <submittedName>
        <fullName evidence="1">Uncharacterized protein</fullName>
    </submittedName>
</protein>
<dbReference type="AlphaFoldDB" id="J3VTB3"/>
<gene>
    <name evidence="1" type="ORF">A359_08400</name>
</gene>
<dbReference type="KEGG" id="sect:A359_08400"/>
<evidence type="ECO:0000313" key="2">
    <source>
        <dbReference type="Proteomes" id="UP000003936"/>
    </source>
</evidence>
<dbReference type="EMBL" id="CP003546">
    <property type="protein sequence ID" value="AFP85206.1"/>
    <property type="molecule type" value="Genomic_DNA"/>
</dbReference>
<keyword evidence="2" id="KW-1185">Reference proteome</keyword>
<proteinExistence type="predicted"/>
<name>J3VTB3_9ENTR</name>
<sequence length="33" mass="3871">MFLEDVFERCSFLDTIIKSHYYGDHDAPGFGYP</sequence>
<reference evidence="1 2" key="1">
    <citation type="journal article" date="2012" name="Mol. Biol. Evol.">
        <title>Genome reduction and co-evolution between the primary and secondary bacterial symbionts of psyllids.</title>
        <authorList>
            <person name="Sloan D.B."/>
            <person name="Moran N.A."/>
        </authorList>
    </citation>
    <scope>NUCLEOTIDE SEQUENCE [LARGE SCALE GENOMIC DNA]</scope>
    <source>
        <strain evidence="1">Ceuc_S</strain>
    </source>
</reference>